<dbReference type="AlphaFoldDB" id="A0A199VTT8"/>
<reference evidence="1 2" key="1">
    <citation type="journal article" date="2016" name="DNA Res.">
        <title>The draft genome of MD-2 pineapple using hybrid error correction of long reads.</title>
        <authorList>
            <person name="Redwan R.M."/>
            <person name="Saidin A."/>
            <person name="Kumar S.V."/>
        </authorList>
    </citation>
    <scope>NUCLEOTIDE SEQUENCE [LARGE SCALE GENOMIC DNA]</scope>
    <source>
        <strain evidence="2">cv. MD2</strain>
        <tissue evidence="1">Leaf</tissue>
    </source>
</reference>
<proteinExistence type="predicted"/>
<organism evidence="1 2">
    <name type="scientific">Ananas comosus</name>
    <name type="common">Pineapple</name>
    <name type="synonym">Ananas ananas</name>
    <dbReference type="NCBI Taxonomy" id="4615"/>
    <lineage>
        <taxon>Eukaryota</taxon>
        <taxon>Viridiplantae</taxon>
        <taxon>Streptophyta</taxon>
        <taxon>Embryophyta</taxon>
        <taxon>Tracheophyta</taxon>
        <taxon>Spermatophyta</taxon>
        <taxon>Magnoliopsida</taxon>
        <taxon>Liliopsida</taxon>
        <taxon>Poales</taxon>
        <taxon>Bromeliaceae</taxon>
        <taxon>Bromelioideae</taxon>
        <taxon>Ananas</taxon>
    </lineage>
</organism>
<gene>
    <name evidence="1" type="ORF">ACMD2_09061</name>
</gene>
<accession>A0A199VTT8</accession>
<dbReference type="Proteomes" id="UP000092600">
    <property type="component" value="Unassembled WGS sequence"/>
</dbReference>
<dbReference type="EMBL" id="LSRQ01000888">
    <property type="protein sequence ID" value="OAY80341.1"/>
    <property type="molecule type" value="Genomic_DNA"/>
</dbReference>
<evidence type="ECO:0000313" key="2">
    <source>
        <dbReference type="Proteomes" id="UP000092600"/>
    </source>
</evidence>
<sequence length="26" mass="3089">MIQLMCPHFFGSFVVLCLLCYMLHEL</sequence>
<comment type="caution">
    <text evidence="1">The sequence shown here is derived from an EMBL/GenBank/DDBJ whole genome shotgun (WGS) entry which is preliminary data.</text>
</comment>
<evidence type="ECO:0000313" key="1">
    <source>
        <dbReference type="EMBL" id="OAY80341.1"/>
    </source>
</evidence>
<name>A0A199VTT8_ANACO</name>
<protein>
    <submittedName>
        <fullName evidence="1">Uncharacterized protein</fullName>
    </submittedName>
</protein>